<protein>
    <recommendedName>
        <fullName evidence="1">SCP domain-containing protein</fullName>
    </recommendedName>
</protein>
<evidence type="ECO:0000313" key="2">
    <source>
        <dbReference type="EMBL" id="SQB59834.1"/>
    </source>
</evidence>
<sequence>MTNQLWSEFNAYRQSKGLNALKWSGKYAGWTKTHCEEMAKKETSFHKSYPDGAQIVYDGTAYTTVNSILNGFKKFTST</sequence>
<reference evidence="2 3" key="1">
    <citation type="submission" date="2018-06" db="EMBL/GenBank/DDBJ databases">
        <authorList>
            <consortium name="Pathogen Informatics"/>
            <person name="Doyle S."/>
        </authorList>
    </citation>
    <scope>NUCLEOTIDE SEQUENCE [LARGE SCALE GENOMIC DNA]</scope>
    <source>
        <strain evidence="2 3">NCTC10719</strain>
    </source>
</reference>
<dbReference type="Proteomes" id="UP000249986">
    <property type="component" value="Unassembled WGS sequence"/>
</dbReference>
<gene>
    <name evidence="2" type="ORF">NCTC10719_01377</name>
</gene>
<evidence type="ECO:0000313" key="3">
    <source>
        <dbReference type="Proteomes" id="UP000249986"/>
    </source>
</evidence>
<organism evidence="2 3">
    <name type="scientific">Clostridium perfringens</name>
    <dbReference type="NCBI Taxonomy" id="1502"/>
    <lineage>
        <taxon>Bacteria</taxon>
        <taxon>Bacillati</taxon>
        <taxon>Bacillota</taxon>
        <taxon>Clostridia</taxon>
        <taxon>Eubacteriales</taxon>
        <taxon>Clostridiaceae</taxon>
        <taxon>Clostridium</taxon>
    </lineage>
</organism>
<dbReference type="InterPro" id="IPR035940">
    <property type="entry name" value="CAP_sf"/>
</dbReference>
<dbReference type="AlphaFoldDB" id="A0A2X2Y6T0"/>
<feature type="domain" description="SCP" evidence="1">
    <location>
        <begin position="7"/>
        <end position="63"/>
    </location>
</feature>
<accession>A0A2X2Y6T0</accession>
<proteinExistence type="predicted"/>
<evidence type="ECO:0000259" key="1">
    <source>
        <dbReference type="Pfam" id="PF00188"/>
    </source>
</evidence>
<dbReference type="InterPro" id="IPR014044">
    <property type="entry name" value="CAP_dom"/>
</dbReference>
<dbReference type="Gene3D" id="3.40.33.10">
    <property type="entry name" value="CAP"/>
    <property type="match status" value="1"/>
</dbReference>
<name>A0A2X2Y6T0_CLOPF</name>
<dbReference type="SUPFAM" id="SSF55797">
    <property type="entry name" value="PR-1-like"/>
    <property type="match status" value="1"/>
</dbReference>
<dbReference type="EMBL" id="UAWG01000008">
    <property type="protein sequence ID" value="SQB59834.1"/>
    <property type="molecule type" value="Genomic_DNA"/>
</dbReference>
<dbReference type="Pfam" id="PF00188">
    <property type="entry name" value="CAP"/>
    <property type="match status" value="1"/>
</dbReference>